<comment type="catalytic activity">
    <reaction evidence="1">
        <text>ATP + protein L-histidine = ADP + protein N-phospho-L-histidine.</text>
        <dbReference type="EC" id="2.7.13.3"/>
    </reaction>
</comment>
<keyword evidence="14" id="KW-0067">ATP-binding</keyword>
<feature type="domain" description="Histidine kinase" evidence="22">
    <location>
        <begin position="615"/>
        <end position="706"/>
    </location>
</feature>
<evidence type="ECO:0000313" key="25">
    <source>
        <dbReference type="Proteomes" id="UP000014216"/>
    </source>
</evidence>
<dbReference type="Pfam" id="PF07730">
    <property type="entry name" value="HisKA_3"/>
    <property type="match status" value="1"/>
</dbReference>
<keyword evidence="7" id="KW-0004">4Fe-4S</keyword>
<protein>
    <recommendedName>
        <fullName evidence="6">Oxygen sensor histidine kinase NreB</fullName>
        <ecNumber evidence="5">2.7.13.3</ecNumber>
    </recommendedName>
    <alternativeName>
        <fullName evidence="19">Nitrogen regulation protein B</fullName>
    </alternativeName>
</protein>
<dbReference type="CDD" id="cd06225">
    <property type="entry name" value="HAMP"/>
    <property type="match status" value="1"/>
</dbReference>
<dbReference type="Gene3D" id="6.10.340.10">
    <property type="match status" value="1"/>
</dbReference>
<organism evidence="24 25">
    <name type="scientific">Desulfotignum phosphitoxidans DSM 13687</name>
    <dbReference type="NCBI Taxonomy" id="1286635"/>
    <lineage>
        <taxon>Bacteria</taxon>
        <taxon>Pseudomonadati</taxon>
        <taxon>Thermodesulfobacteriota</taxon>
        <taxon>Desulfobacteria</taxon>
        <taxon>Desulfobacterales</taxon>
        <taxon>Desulfobacteraceae</taxon>
        <taxon>Desulfotignum</taxon>
    </lineage>
</organism>
<evidence type="ECO:0000259" key="23">
    <source>
        <dbReference type="PROSITE" id="PS50885"/>
    </source>
</evidence>
<keyword evidence="8" id="KW-0963">Cytoplasm</keyword>
<dbReference type="InterPro" id="IPR036890">
    <property type="entry name" value="HATPase_C_sf"/>
</dbReference>
<comment type="cofactor">
    <cofactor evidence="2">
        <name>[4Fe-4S] cluster</name>
        <dbReference type="ChEBI" id="CHEBI:49883"/>
    </cofactor>
</comment>
<keyword evidence="20" id="KW-0175">Coiled coil</keyword>
<dbReference type="GO" id="GO:0000155">
    <property type="term" value="F:phosphorelay sensor kinase activity"/>
    <property type="evidence" value="ECO:0007669"/>
    <property type="project" value="InterPro"/>
</dbReference>
<dbReference type="RefSeq" id="WP_006963881.1">
    <property type="nucleotide sequence ID" value="NZ_APJX01000001.1"/>
</dbReference>
<keyword evidence="12" id="KW-0547">Nucleotide-binding</keyword>
<evidence type="ECO:0000256" key="9">
    <source>
        <dbReference type="ARBA" id="ARBA00022553"/>
    </source>
</evidence>
<dbReference type="GO" id="GO:0005524">
    <property type="term" value="F:ATP binding"/>
    <property type="evidence" value="ECO:0007669"/>
    <property type="project" value="UniProtKB-KW"/>
</dbReference>
<evidence type="ECO:0000256" key="3">
    <source>
        <dbReference type="ARBA" id="ARBA00004370"/>
    </source>
</evidence>
<evidence type="ECO:0000259" key="22">
    <source>
        <dbReference type="PROSITE" id="PS50109"/>
    </source>
</evidence>
<feature type="domain" description="HAMP" evidence="23">
    <location>
        <begin position="425"/>
        <end position="477"/>
    </location>
</feature>
<dbReference type="Pfam" id="PF00672">
    <property type="entry name" value="HAMP"/>
    <property type="match status" value="1"/>
</dbReference>
<dbReference type="InterPro" id="IPR003594">
    <property type="entry name" value="HATPase_dom"/>
</dbReference>
<evidence type="ECO:0000256" key="19">
    <source>
        <dbReference type="ARBA" id="ARBA00030800"/>
    </source>
</evidence>
<feature type="transmembrane region" description="Helical" evidence="21">
    <location>
        <begin position="12"/>
        <end position="37"/>
    </location>
</feature>
<dbReference type="Gene3D" id="1.20.5.1930">
    <property type="match status" value="1"/>
</dbReference>
<evidence type="ECO:0000256" key="11">
    <source>
        <dbReference type="ARBA" id="ARBA00022723"/>
    </source>
</evidence>
<dbReference type="CDD" id="cd18773">
    <property type="entry name" value="PDC1_HK_sensor"/>
    <property type="match status" value="1"/>
</dbReference>
<comment type="subcellular location">
    <subcellularLocation>
        <location evidence="4">Cytoplasm</location>
    </subcellularLocation>
    <subcellularLocation>
        <location evidence="3">Membrane</location>
    </subcellularLocation>
</comment>
<dbReference type="GO" id="GO:0046872">
    <property type="term" value="F:metal ion binding"/>
    <property type="evidence" value="ECO:0007669"/>
    <property type="project" value="UniProtKB-KW"/>
</dbReference>
<dbReference type="InterPro" id="IPR011712">
    <property type="entry name" value="Sig_transdc_His_kin_sub3_dim/P"/>
</dbReference>
<dbReference type="InterPro" id="IPR004358">
    <property type="entry name" value="Sig_transdc_His_kin-like_C"/>
</dbReference>
<dbReference type="CDD" id="cd16917">
    <property type="entry name" value="HATPase_UhpB-NarQ-NarX-like"/>
    <property type="match status" value="1"/>
</dbReference>
<dbReference type="Pfam" id="PF02518">
    <property type="entry name" value="HATPase_c"/>
    <property type="match status" value="1"/>
</dbReference>
<keyword evidence="25" id="KW-1185">Reference proteome</keyword>
<keyword evidence="21" id="KW-1133">Transmembrane helix</keyword>
<dbReference type="AlphaFoldDB" id="S0G1N0"/>
<accession>S0G1N0</accession>
<dbReference type="PANTHER" id="PTHR24421">
    <property type="entry name" value="NITRATE/NITRITE SENSOR PROTEIN NARX-RELATED"/>
    <property type="match status" value="1"/>
</dbReference>
<dbReference type="GO" id="GO:0005737">
    <property type="term" value="C:cytoplasm"/>
    <property type="evidence" value="ECO:0007669"/>
    <property type="project" value="UniProtKB-SubCell"/>
</dbReference>
<dbReference type="Gene3D" id="3.30.450.20">
    <property type="entry name" value="PAS domain"/>
    <property type="match status" value="1"/>
</dbReference>
<comment type="caution">
    <text evidence="24">The sequence shown here is derived from an EMBL/GenBank/DDBJ whole genome shotgun (WGS) entry which is preliminary data.</text>
</comment>
<sequence length="713" mass="80461">MAVKKKTAFLKIPLSIKLFCSSVLSILIFTIPLFFLVNQSLKDLGQFADTANTRQIKQMANQYLAGMAREKARKYDEIFLHYQTSVTFLGMKASEIYTRLAAGHAFHSMVPSMIYHPGNAIWYTPESDPLITLFWGDDTLSAPIVSELQALAEMDLYLVMAKKNCRRAMAAHIITRTGIGKYYTLNPDMRNACFNLPNPADFDLRNGEPMTTFTQQSEADYGFRWTRPYKDDVAPGLMMTGVAPILDGNGRLKGVTGMDIPLADMFQDLDKGHPLLSNPDAPPGDFFALLMDSQGRLISFPVALLPLLGLDMDISHFKYSDNILSLNLTQSRQPVIEQITRQILNATSYQDTLTIQDRSYILASHRLHQTNWHIVLASSENNLLDSIEQTRNVMDHNLSGILKSFMIYAGIIFLVALGCSYSGVRRFVRPLQHLTRLTRRISKEVYSEKVPENRNDEIGELSRAFNEMTDRLQQSQQREKKHIQELSHQADRLKQLNEYLVHSDETERKMMASDLHDSVVQTLAMGISRTKNLMESDDPARPDQIRAIQAILEQAVREIRTLIYKLSPPILDDFDIDIAIGALIEEINAREKTAYRYINQVTDPIPLPHALKVTLYRAVNELLTNIRKHARTPNASIQLWFSDPDICLQVEDSGAGMDVQALKPSKDHGFGLYSLSERIQNFGGTLTITSTPGKGTKILLTAPVNQRGSNIHE</sequence>
<dbReference type="EMBL" id="APJX01000001">
    <property type="protein sequence ID" value="EMS81213.1"/>
    <property type="molecule type" value="Genomic_DNA"/>
</dbReference>
<feature type="coiled-coil region" evidence="20">
    <location>
        <begin position="458"/>
        <end position="496"/>
    </location>
</feature>
<keyword evidence="13" id="KW-0418">Kinase</keyword>
<keyword evidence="21" id="KW-0812">Transmembrane</keyword>
<dbReference type="SMART" id="SM00387">
    <property type="entry name" value="HATPase_c"/>
    <property type="match status" value="1"/>
</dbReference>
<dbReference type="PROSITE" id="PS50109">
    <property type="entry name" value="HIS_KIN"/>
    <property type="match status" value="1"/>
</dbReference>
<keyword evidence="10" id="KW-0808">Transferase</keyword>
<evidence type="ECO:0000256" key="2">
    <source>
        <dbReference type="ARBA" id="ARBA00001966"/>
    </source>
</evidence>
<dbReference type="EC" id="2.7.13.3" evidence="5"/>
<evidence type="ECO:0000256" key="10">
    <source>
        <dbReference type="ARBA" id="ARBA00022679"/>
    </source>
</evidence>
<dbReference type="GO" id="GO:0046983">
    <property type="term" value="F:protein dimerization activity"/>
    <property type="evidence" value="ECO:0007669"/>
    <property type="project" value="InterPro"/>
</dbReference>
<evidence type="ECO:0000256" key="1">
    <source>
        <dbReference type="ARBA" id="ARBA00000085"/>
    </source>
</evidence>
<dbReference type="Pfam" id="PF22673">
    <property type="entry name" value="MCP-like_PDC_1"/>
    <property type="match status" value="1"/>
</dbReference>
<evidence type="ECO:0000256" key="14">
    <source>
        <dbReference type="ARBA" id="ARBA00022840"/>
    </source>
</evidence>
<dbReference type="InterPro" id="IPR003660">
    <property type="entry name" value="HAMP_dom"/>
</dbReference>
<evidence type="ECO:0000256" key="16">
    <source>
        <dbReference type="ARBA" id="ARBA00023012"/>
    </source>
</evidence>
<evidence type="ECO:0000256" key="12">
    <source>
        <dbReference type="ARBA" id="ARBA00022741"/>
    </source>
</evidence>
<evidence type="ECO:0000256" key="4">
    <source>
        <dbReference type="ARBA" id="ARBA00004496"/>
    </source>
</evidence>
<dbReference type="Proteomes" id="UP000014216">
    <property type="component" value="Unassembled WGS sequence"/>
</dbReference>
<keyword evidence="17" id="KW-0411">Iron-sulfur</keyword>
<name>S0G1N0_9BACT</name>
<dbReference type="SUPFAM" id="SSF55874">
    <property type="entry name" value="ATPase domain of HSP90 chaperone/DNA topoisomerase II/histidine kinase"/>
    <property type="match status" value="1"/>
</dbReference>
<dbReference type="Gene3D" id="3.30.565.10">
    <property type="entry name" value="Histidine kinase-like ATPase, C-terminal domain"/>
    <property type="match status" value="1"/>
</dbReference>
<keyword evidence="21" id="KW-0472">Membrane</keyword>
<keyword evidence="16" id="KW-0902">Two-component regulatory system</keyword>
<dbReference type="OrthoDB" id="5421771at2"/>
<dbReference type="SUPFAM" id="SSF158472">
    <property type="entry name" value="HAMP domain-like"/>
    <property type="match status" value="1"/>
</dbReference>
<evidence type="ECO:0000256" key="8">
    <source>
        <dbReference type="ARBA" id="ARBA00022490"/>
    </source>
</evidence>
<dbReference type="GO" id="GO:0051539">
    <property type="term" value="F:4 iron, 4 sulfur cluster binding"/>
    <property type="evidence" value="ECO:0007669"/>
    <property type="project" value="UniProtKB-KW"/>
</dbReference>
<gene>
    <name evidence="24" type="ORF">Dpo_1c03520</name>
</gene>
<dbReference type="SMART" id="SM00304">
    <property type="entry name" value="HAMP"/>
    <property type="match status" value="1"/>
</dbReference>
<evidence type="ECO:0000256" key="15">
    <source>
        <dbReference type="ARBA" id="ARBA00023004"/>
    </source>
</evidence>
<dbReference type="GO" id="GO:0016020">
    <property type="term" value="C:membrane"/>
    <property type="evidence" value="ECO:0007669"/>
    <property type="project" value="UniProtKB-SubCell"/>
</dbReference>
<evidence type="ECO:0000256" key="18">
    <source>
        <dbReference type="ARBA" id="ARBA00024827"/>
    </source>
</evidence>
<evidence type="ECO:0000256" key="20">
    <source>
        <dbReference type="SAM" id="Coils"/>
    </source>
</evidence>
<evidence type="ECO:0000256" key="7">
    <source>
        <dbReference type="ARBA" id="ARBA00022485"/>
    </source>
</evidence>
<evidence type="ECO:0000313" key="24">
    <source>
        <dbReference type="EMBL" id="EMS81213.1"/>
    </source>
</evidence>
<reference evidence="24 25" key="1">
    <citation type="journal article" date="2013" name="Genome Announc.">
        <title>Draft Genome Sequence of Desulfotignum phosphitoxidans DSM 13687 Strain FiPS-3.</title>
        <authorList>
            <person name="Poehlein A."/>
            <person name="Daniel R."/>
            <person name="Simeonova D.D."/>
        </authorList>
    </citation>
    <scope>NUCLEOTIDE SEQUENCE [LARGE SCALE GENOMIC DNA]</scope>
    <source>
        <strain evidence="24 25">DSM 13687</strain>
    </source>
</reference>
<evidence type="ECO:0000256" key="21">
    <source>
        <dbReference type="SAM" id="Phobius"/>
    </source>
</evidence>
<comment type="function">
    <text evidence="18">Member of the two-component regulatory system NreB/NreC involved in the control of dissimilatory nitrate/nitrite reduction in response to oxygen. NreB functions as a direct oxygen sensor histidine kinase which is autophosphorylated, in the absence of oxygen, probably at the conserved histidine residue, and transfers its phosphate group probably to a conserved aspartate residue of NreC. NreB/NreC activates the expression of the nitrate (narGHJI) and nitrite (nir) reductase operons, as well as the putative nitrate transporter gene narT.</text>
</comment>
<evidence type="ECO:0000256" key="5">
    <source>
        <dbReference type="ARBA" id="ARBA00012438"/>
    </source>
</evidence>
<dbReference type="PRINTS" id="PR00344">
    <property type="entry name" value="BCTRLSENSOR"/>
</dbReference>
<dbReference type="PANTHER" id="PTHR24421:SF10">
    <property type="entry name" value="NITRATE_NITRITE SENSOR PROTEIN NARQ"/>
    <property type="match status" value="1"/>
</dbReference>
<keyword evidence="9" id="KW-0597">Phosphoprotein</keyword>
<dbReference type="InterPro" id="IPR005467">
    <property type="entry name" value="His_kinase_dom"/>
</dbReference>
<dbReference type="PROSITE" id="PS50885">
    <property type="entry name" value="HAMP"/>
    <property type="match status" value="1"/>
</dbReference>
<proteinExistence type="predicted"/>
<evidence type="ECO:0000256" key="6">
    <source>
        <dbReference type="ARBA" id="ARBA00017322"/>
    </source>
</evidence>
<keyword evidence="11" id="KW-0479">Metal-binding</keyword>
<evidence type="ECO:0000256" key="17">
    <source>
        <dbReference type="ARBA" id="ARBA00023014"/>
    </source>
</evidence>
<keyword evidence="15" id="KW-0408">Iron</keyword>
<evidence type="ECO:0000256" key="13">
    <source>
        <dbReference type="ARBA" id="ARBA00022777"/>
    </source>
</evidence>
<dbReference type="InterPro" id="IPR050482">
    <property type="entry name" value="Sensor_HK_TwoCompSys"/>
</dbReference>
<dbReference type="SMR" id="S0G1N0"/>